<name>A0A3A3GHL5_PANTH</name>
<proteinExistence type="predicted"/>
<dbReference type="OrthoDB" id="1806595at2"/>
<evidence type="ECO:0000256" key="1">
    <source>
        <dbReference type="SAM" id="MobiDB-lite"/>
    </source>
</evidence>
<dbReference type="Proteomes" id="UP000266177">
    <property type="component" value="Unassembled WGS sequence"/>
</dbReference>
<evidence type="ECO:0000313" key="3">
    <source>
        <dbReference type="Proteomes" id="UP000266177"/>
    </source>
</evidence>
<dbReference type="AlphaFoldDB" id="A0A3A3GHL5"/>
<feature type="compositionally biased region" description="Basic and acidic residues" evidence="1">
    <location>
        <begin position="107"/>
        <end position="129"/>
    </location>
</feature>
<evidence type="ECO:0000313" key="2">
    <source>
        <dbReference type="EMBL" id="RJG21379.1"/>
    </source>
</evidence>
<dbReference type="EMBL" id="QYZD01000025">
    <property type="protein sequence ID" value="RJG21379.1"/>
    <property type="molecule type" value="Genomic_DNA"/>
</dbReference>
<sequence length="278" mass="31345">MIQARLSNGHIVLASDDSEFGETPIFCFDASCGAEVIFVPSTGMKSAHFKTTGKSESSRHRPCCAFYRPLSIPEMISKIADFQNEPDILNSAKNVINLNLRSLNPEYEKKSVDRTPADNKKKNEPKIKEPNASPKSITSLKGVVNLLTMNEPDLLSSIHFNIGRGIEVPLSSVIVSQDKAHELLWSDQILPLTGYFVHGQIEKVWKGEKVMLLQFAEVKNTSFKVVIFEKDYCHFTYKASQLEGRNVVAYGHLRKNEYKGNISTEMIIRSNKYLEFVK</sequence>
<feature type="region of interest" description="Disordered" evidence="1">
    <location>
        <begin position="107"/>
        <end position="134"/>
    </location>
</feature>
<gene>
    <name evidence="2" type="ORF">DQX05_22025</name>
</gene>
<organism evidence="2 3">
    <name type="scientific">Paenibacillus thiaminolyticus</name>
    <name type="common">Bacillus thiaminolyticus</name>
    <dbReference type="NCBI Taxonomy" id="49283"/>
    <lineage>
        <taxon>Bacteria</taxon>
        <taxon>Bacillati</taxon>
        <taxon>Bacillota</taxon>
        <taxon>Bacilli</taxon>
        <taxon>Bacillales</taxon>
        <taxon>Paenibacillaceae</taxon>
        <taxon>Paenibacillus</taxon>
    </lineage>
</organism>
<accession>A0A3A3GHL5</accession>
<protein>
    <submittedName>
        <fullName evidence="2">Uncharacterized protein</fullName>
    </submittedName>
</protein>
<comment type="caution">
    <text evidence="2">The sequence shown here is derived from an EMBL/GenBank/DDBJ whole genome shotgun (WGS) entry which is preliminary data.</text>
</comment>
<dbReference type="RefSeq" id="WP_119795614.1">
    <property type="nucleotide sequence ID" value="NZ_QYZD01000025.1"/>
</dbReference>
<reference evidence="2 3" key="1">
    <citation type="submission" date="2018-09" db="EMBL/GenBank/DDBJ databases">
        <title>Paenibacillus SK2017-BO5.</title>
        <authorList>
            <person name="Piskunova J.V."/>
            <person name="Dubiley S.A."/>
            <person name="Severinov K.V."/>
        </authorList>
    </citation>
    <scope>NUCLEOTIDE SEQUENCE [LARGE SCALE GENOMIC DNA]</scope>
    <source>
        <strain evidence="2 3">BO5</strain>
    </source>
</reference>